<dbReference type="CDD" id="cd04318">
    <property type="entry name" value="EcAsnRS_like_N"/>
    <property type="match status" value="1"/>
</dbReference>
<name>A0A2N9GGG1_FAGSY</name>
<evidence type="ECO:0000256" key="7">
    <source>
        <dbReference type="ARBA" id="ARBA00023146"/>
    </source>
</evidence>
<reference evidence="9" key="1">
    <citation type="submission" date="2018-02" db="EMBL/GenBank/DDBJ databases">
        <authorList>
            <person name="Cohen D.B."/>
            <person name="Kent A.D."/>
        </authorList>
    </citation>
    <scope>NUCLEOTIDE SEQUENCE</scope>
</reference>
<evidence type="ECO:0000256" key="6">
    <source>
        <dbReference type="ARBA" id="ARBA00022917"/>
    </source>
</evidence>
<dbReference type="EMBL" id="OIVN01001890">
    <property type="protein sequence ID" value="SPC98682.1"/>
    <property type="molecule type" value="Genomic_DNA"/>
</dbReference>
<dbReference type="SUPFAM" id="SSF55681">
    <property type="entry name" value="Class II aaRS and biotin synthetases"/>
    <property type="match status" value="1"/>
</dbReference>
<evidence type="ECO:0000259" key="8">
    <source>
        <dbReference type="Pfam" id="PF00152"/>
    </source>
</evidence>
<dbReference type="GO" id="GO:0005524">
    <property type="term" value="F:ATP binding"/>
    <property type="evidence" value="ECO:0007669"/>
    <property type="project" value="UniProtKB-KW"/>
</dbReference>
<accession>A0A2N9GGG1</accession>
<keyword evidence="4" id="KW-0547">Nucleotide-binding</keyword>
<evidence type="ECO:0000313" key="9">
    <source>
        <dbReference type="EMBL" id="SPC98682.1"/>
    </source>
</evidence>
<dbReference type="InterPro" id="IPR004522">
    <property type="entry name" value="Asn-tRNA-ligase"/>
</dbReference>
<comment type="similarity">
    <text evidence="1">Belongs to the class-II aminoacyl-tRNA synthetase family.</text>
</comment>
<keyword evidence="5" id="KW-0067">ATP-binding</keyword>
<evidence type="ECO:0000256" key="2">
    <source>
        <dbReference type="ARBA" id="ARBA00012816"/>
    </source>
</evidence>
<keyword evidence="7" id="KW-0030">Aminoacyl-tRNA synthetase</keyword>
<dbReference type="NCBIfam" id="NF003037">
    <property type="entry name" value="PRK03932.1"/>
    <property type="match status" value="1"/>
</dbReference>
<evidence type="ECO:0000256" key="4">
    <source>
        <dbReference type="ARBA" id="ARBA00022741"/>
    </source>
</evidence>
<dbReference type="Pfam" id="PF00152">
    <property type="entry name" value="tRNA-synt_2"/>
    <property type="match status" value="1"/>
</dbReference>
<evidence type="ECO:0000256" key="3">
    <source>
        <dbReference type="ARBA" id="ARBA00022598"/>
    </source>
</evidence>
<dbReference type="Gene3D" id="3.30.930.10">
    <property type="entry name" value="Bira Bifunctional Protein, Domain 2"/>
    <property type="match status" value="1"/>
</dbReference>
<dbReference type="InterPro" id="IPR012340">
    <property type="entry name" value="NA-bd_OB-fold"/>
</dbReference>
<feature type="domain" description="Aminoacyl-tRNA synthetase class II (D/K/N)" evidence="8">
    <location>
        <begin position="351"/>
        <end position="518"/>
    </location>
</feature>
<organism evidence="9">
    <name type="scientific">Fagus sylvatica</name>
    <name type="common">Beechnut</name>
    <dbReference type="NCBI Taxonomy" id="28930"/>
    <lineage>
        <taxon>Eukaryota</taxon>
        <taxon>Viridiplantae</taxon>
        <taxon>Streptophyta</taxon>
        <taxon>Embryophyta</taxon>
        <taxon>Tracheophyta</taxon>
        <taxon>Spermatophyta</taxon>
        <taxon>Magnoliopsida</taxon>
        <taxon>eudicotyledons</taxon>
        <taxon>Gunneridae</taxon>
        <taxon>Pentapetalae</taxon>
        <taxon>rosids</taxon>
        <taxon>fabids</taxon>
        <taxon>Fagales</taxon>
        <taxon>Fagaceae</taxon>
        <taxon>Fagus</taxon>
    </lineage>
</organism>
<dbReference type="InterPro" id="IPR045864">
    <property type="entry name" value="aa-tRNA-synth_II/BPL/LPL"/>
</dbReference>
<keyword evidence="3" id="KW-0436">Ligase</keyword>
<proteinExistence type="inferred from homology"/>
<evidence type="ECO:0000256" key="1">
    <source>
        <dbReference type="ARBA" id="ARBA00008226"/>
    </source>
</evidence>
<dbReference type="PANTHER" id="PTHR22594:SF34">
    <property type="entry name" value="ASPARAGINE--TRNA LIGASE, MITOCHONDRIAL-RELATED"/>
    <property type="match status" value="1"/>
</dbReference>
<dbReference type="NCBIfam" id="TIGR00457">
    <property type="entry name" value="asnS"/>
    <property type="match status" value="1"/>
</dbReference>
<dbReference type="Gene3D" id="2.40.50.140">
    <property type="entry name" value="Nucleic acid-binding proteins"/>
    <property type="match status" value="1"/>
</dbReference>
<gene>
    <name evidence="9" type="ORF">FSB_LOCUS26564</name>
</gene>
<dbReference type="EC" id="6.1.1.22" evidence="2"/>
<dbReference type="InterPro" id="IPR004364">
    <property type="entry name" value="Aa-tRNA-synt_II"/>
</dbReference>
<protein>
    <recommendedName>
        <fullName evidence="2">asparagine--tRNA ligase</fullName>
        <ecNumber evidence="2">6.1.1.22</ecNumber>
    </recommendedName>
</protein>
<keyword evidence="6" id="KW-0648">Protein biosynthesis</keyword>
<dbReference type="GO" id="GO:0004816">
    <property type="term" value="F:asparagine-tRNA ligase activity"/>
    <property type="evidence" value="ECO:0007669"/>
    <property type="project" value="UniProtKB-EC"/>
</dbReference>
<dbReference type="SUPFAM" id="SSF50249">
    <property type="entry name" value="Nucleic acid-binding proteins"/>
    <property type="match status" value="1"/>
</dbReference>
<dbReference type="AlphaFoldDB" id="A0A2N9GGG1"/>
<sequence>MAAAIAPATPLRLKSYSALRYLSLYTKPNPNYLPNSTQSLTFPPFLHRAAPFSGASVVLPRRRFFCTIVSGALQSGEAVERTKPEFSEKWRGEAGEKIGEFRKKLRIADIKGGPDEGLGRVGQTLVATGWVRTLRVQSSVTFIEVNDGSCLSNMQCVIDSDAEGYDQVEAGSIATGASVWVQGILVASQGSKQKVELKVKKIVVVGKTDPSYPIQKKRVSREFLRTKAHLRPRTNAFGAVARVRNALAFATHKFFQENGFVWVSSPIITASDCEGAGEQFCVTTLLVCPFGNSGHLQRESMVRTQIPSMGNWRCLLSQEACGQIPSSGEAVDSHVDAVPKTKDGLIDWSQDFFGKPAFLTVSGQLNAETYATALSDVYTFGPTFRAENSNTSRHLAEFWMIEPELAFADLNDDMACATAYLQYVVRYVLENCKEDMDFFNTWIEKGIVDRLNDVAEKDFVQLTYTDAIELLLRANKKFEFPVNWGCDLQSEHERYITEEAFGGCPVIIRDYPKALALLLSSTLSSSMLH</sequence>
<dbReference type="GO" id="GO:0006421">
    <property type="term" value="P:asparaginyl-tRNA aminoacylation"/>
    <property type="evidence" value="ECO:0007669"/>
    <property type="project" value="InterPro"/>
</dbReference>
<dbReference type="GO" id="GO:0005739">
    <property type="term" value="C:mitochondrion"/>
    <property type="evidence" value="ECO:0007669"/>
    <property type="project" value="TreeGrafter"/>
</dbReference>
<evidence type="ECO:0000256" key="5">
    <source>
        <dbReference type="ARBA" id="ARBA00022840"/>
    </source>
</evidence>
<dbReference type="PANTHER" id="PTHR22594">
    <property type="entry name" value="ASPARTYL/LYSYL-TRNA SYNTHETASE"/>
    <property type="match status" value="1"/>
</dbReference>